<dbReference type="STRING" id="1921764.BSR28_03660"/>
<dbReference type="Pfam" id="PF00497">
    <property type="entry name" value="SBP_bac_3"/>
    <property type="match status" value="1"/>
</dbReference>
<dbReference type="SMART" id="SM00062">
    <property type="entry name" value="PBPb"/>
    <property type="match status" value="1"/>
</dbReference>
<keyword evidence="8" id="KW-1185">Reference proteome</keyword>
<organism evidence="7 8">
    <name type="scientific">Boudabousia liubingyangii</name>
    <dbReference type="NCBI Taxonomy" id="1921764"/>
    <lineage>
        <taxon>Bacteria</taxon>
        <taxon>Bacillati</taxon>
        <taxon>Actinomycetota</taxon>
        <taxon>Actinomycetes</taxon>
        <taxon>Actinomycetales</taxon>
        <taxon>Actinomycetaceae</taxon>
        <taxon>Boudabousia</taxon>
    </lineage>
</organism>
<sequence length="299" mass="31560">MKKATALLAALSLALPLTACSGSDPDAEQADKQGTDLSAVTADQALTDSLPENIKSAGVLKVVTSPDYEPAEFLSADGKTFLGYDIDIINAVAKKLNLKTEFSQAPFESIIPAVGSKYDVAISSFDVSPERLAQVNMSTYMKSGSLFMVQKENPKKFDPANLCGMKMGAQSGSSQQQYLENAAKTCASESKPALEVLPEADAQMLATKLAGGQLDAIMVDNIAAGFTASKNPNKFQTVGDVVESSEAGIITAKDQQQLAEAITKATQALIDDGTMANIFKHWNVDQSSVIKQAVLNPGQ</sequence>
<accession>A0A1Q5PNB3</accession>
<proteinExistence type="inferred from homology"/>
<dbReference type="CDD" id="cd01004">
    <property type="entry name" value="PBP2_MidA_like"/>
    <property type="match status" value="1"/>
</dbReference>
<dbReference type="GO" id="GO:0030313">
    <property type="term" value="C:cell envelope"/>
    <property type="evidence" value="ECO:0007669"/>
    <property type="project" value="UniProtKB-SubCell"/>
</dbReference>
<feature type="signal peptide" evidence="5">
    <location>
        <begin position="1"/>
        <end position="19"/>
    </location>
</feature>
<dbReference type="EMBL" id="MQSV01000002">
    <property type="protein sequence ID" value="OKL49022.1"/>
    <property type="molecule type" value="Genomic_DNA"/>
</dbReference>
<feature type="chain" id="PRO_5038543731" description="Solute-binding protein family 3/N-terminal domain-containing protein" evidence="5">
    <location>
        <begin position="20"/>
        <end position="299"/>
    </location>
</feature>
<gene>
    <name evidence="7" type="ORF">BSR29_04090</name>
</gene>
<evidence type="ECO:0000256" key="1">
    <source>
        <dbReference type="ARBA" id="ARBA00004196"/>
    </source>
</evidence>
<evidence type="ECO:0000256" key="2">
    <source>
        <dbReference type="ARBA" id="ARBA00010333"/>
    </source>
</evidence>
<evidence type="ECO:0000313" key="7">
    <source>
        <dbReference type="EMBL" id="OKL49022.1"/>
    </source>
</evidence>
<dbReference type="PANTHER" id="PTHR35936">
    <property type="entry name" value="MEMBRANE-BOUND LYTIC MUREIN TRANSGLYCOSYLASE F"/>
    <property type="match status" value="1"/>
</dbReference>
<evidence type="ECO:0000259" key="6">
    <source>
        <dbReference type="SMART" id="SM00062"/>
    </source>
</evidence>
<protein>
    <recommendedName>
        <fullName evidence="6">Solute-binding protein family 3/N-terminal domain-containing protein</fullName>
    </recommendedName>
</protein>
<dbReference type="SUPFAM" id="SSF53850">
    <property type="entry name" value="Periplasmic binding protein-like II"/>
    <property type="match status" value="1"/>
</dbReference>
<comment type="caution">
    <text evidence="7">The sequence shown here is derived from an EMBL/GenBank/DDBJ whole genome shotgun (WGS) entry which is preliminary data.</text>
</comment>
<evidence type="ECO:0000313" key="8">
    <source>
        <dbReference type="Proteomes" id="UP000186785"/>
    </source>
</evidence>
<dbReference type="InterPro" id="IPR018313">
    <property type="entry name" value="SBP_3_CS"/>
</dbReference>
<dbReference type="Proteomes" id="UP000186785">
    <property type="component" value="Unassembled WGS sequence"/>
</dbReference>
<dbReference type="PROSITE" id="PS01039">
    <property type="entry name" value="SBP_BACTERIAL_3"/>
    <property type="match status" value="1"/>
</dbReference>
<comment type="similarity">
    <text evidence="2 4">Belongs to the bacterial solute-binding protein 3 family.</text>
</comment>
<feature type="domain" description="Solute-binding protein family 3/N-terminal" evidence="6">
    <location>
        <begin position="59"/>
        <end position="285"/>
    </location>
</feature>
<evidence type="ECO:0000256" key="4">
    <source>
        <dbReference type="RuleBase" id="RU003744"/>
    </source>
</evidence>
<evidence type="ECO:0000256" key="3">
    <source>
        <dbReference type="ARBA" id="ARBA00022729"/>
    </source>
</evidence>
<dbReference type="AlphaFoldDB" id="A0A1Q5PNB3"/>
<keyword evidence="3 5" id="KW-0732">Signal</keyword>
<evidence type="ECO:0000256" key="5">
    <source>
        <dbReference type="SAM" id="SignalP"/>
    </source>
</evidence>
<name>A0A1Q5PNB3_9ACTO</name>
<dbReference type="PANTHER" id="PTHR35936:SF19">
    <property type="entry name" value="AMINO-ACID-BINDING PROTEIN YXEM-RELATED"/>
    <property type="match status" value="1"/>
</dbReference>
<comment type="subcellular location">
    <subcellularLocation>
        <location evidence="1">Cell envelope</location>
    </subcellularLocation>
</comment>
<dbReference type="InterPro" id="IPR001638">
    <property type="entry name" value="Solute-binding_3/MltF_N"/>
</dbReference>
<reference evidence="7 8" key="1">
    <citation type="submission" date="2016-11" db="EMBL/GenBank/DDBJ databases">
        <title>Actinomyces gypaetusis sp. nov. isolated from the vulture Gypaetus barbatus in Qinghai Tibet Plateau China.</title>
        <authorList>
            <person name="Meng X."/>
        </authorList>
    </citation>
    <scope>NUCLEOTIDE SEQUENCE [LARGE SCALE GENOMIC DNA]</scope>
    <source>
        <strain evidence="7 8">VUL4_2</strain>
    </source>
</reference>
<dbReference type="Gene3D" id="3.40.190.10">
    <property type="entry name" value="Periplasmic binding protein-like II"/>
    <property type="match status" value="2"/>
</dbReference>